<accession>A0A839SMP7</accession>
<sequence>MRAILFFFIKLAIVIAAAIWLVERPGRVSVEWLGYRIDSSVGVLLLAVFLLMIAGTLLYRFLATLRRAPGSIRQGLRDGRRERGYLALTQGMVAVAAGDPEEARKLATRANRLLDEPPLTLLLSAQAAQLNGDEAAAERYFLAMLEREETAFLGLRGLVNQALKAGDEDKALRYTRQARDLRPETPWVAQTLFDLELRHGRLEGAAEALALVKSSNALSHAEWKRRRAVLLTEEGRTLLAAGKNDEAAAKLREANRLAPTLTPAAALLAQAWVALDSKRKAQRLLKKSWTLAPHPSLLEPFFDLAPGEAPLARVRRLEKLMSGQPDHIVSHMSAARAALDAELWGEARRHLEKAAQLETIESVCRLMAELEEAEHGNSAAARQWFQRASGAAADPTWVCSNCGAATSDWGAHCRACGSIDSLDWRAPAFVGGSLLQPLESDDEAVDESGEGETGTTRRNSTAKPVLPLAAGRSAG</sequence>
<dbReference type="Pfam" id="PF07219">
    <property type="entry name" value="HemY_N"/>
    <property type="match status" value="1"/>
</dbReference>
<dbReference type="Gene3D" id="1.25.40.10">
    <property type="entry name" value="Tetratricopeptide repeat domain"/>
    <property type="match status" value="2"/>
</dbReference>
<comment type="caution">
    <text evidence="8">The sequence shown here is derived from an EMBL/GenBank/DDBJ whole genome shotgun (WGS) entry which is preliminary data.</text>
</comment>
<keyword evidence="3 6" id="KW-1133">Transmembrane helix</keyword>
<evidence type="ECO:0000256" key="5">
    <source>
        <dbReference type="SAM" id="MobiDB-lite"/>
    </source>
</evidence>
<evidence type="ECO:0000313" key="8">
    <source>
        <dbReference type="EMBL" id="MBB3064101.1"/>
    </source>
</evidence>
<dbReference type="InterPro" id="IPR011990">
    <property type="entry name" value="TPR-like_helical_dom_sf"/>
</dbReference>
<feature type="region of interest" description="Disordered" evidence="5">
    <location>
        <begin position="437"/>
        <end position="475"/>
    </location>
</feature>
<keyword evidence="2 6" id="KW-0812">Transmembrane</keyword>
<evidence type="ECO:0000313" key="9">
    <source>
        <dbReference type="Proteomes" id="UP000581135"/>
    </source>
</evidence>
<evidence type="ECO:0000259" key="7">
    <source>
        <dbReference type="Pfam" id="PF07219"/>
    </source>
</evidence>
<evidence type="ECO:0000256" key="3">
    <source>
        <dbReference type="ARBA" id="ARBA00022989"/>
    </source>
</evidence>
<feature type="compositionally biased region" description="Polar residues" evidence="5">
    <location>
        <begin position="453"/>
        <end position="462"/>
    </location>
</feature>
<dbReference type="InterPro" id="IPR010817">
    <property type="entry name" value="HemY_N"/>
</dbReference>
<keyword evidence="4 6" id="KW-0472">Membrane</keyword>
<evidence type="ECO:0000256" key="4">
    <source>
        <dbReference type="ARBA" id="ARBA00023136"/>
    </source>
</evidence>
<reference evidence="8 9" key="1">
    <citation type="submission" date="2020-08" db="EMBL/GenBank/DDBJ databases">
        <title>Genomic Encyclopedia of Type Strains, Phase III (KMG-III): the genomes of soil and plant-associated and newly described type strains.</title>
        <authorList>
            <person name="Whitman W."/>
        </authorList>
    </citation>
    <scope>NUCLEOTIDE SEQUENCE [LARGE SCALE GENOMIC DNA]</scope>
    <source>
        <strain evidence="8 9">CECT 8803</strain>
    </source>
</reference>
<protein>
    <submittedName>
        <fullName evidence="8">HemY protein</fullName>
    </submittedName>
</protein>
<organism evidence="8 9">
    <name type="scientific">Limibacillus halophilus</name>
    <dbReference type="NCBI Taxonomy" id="1579333"/>
    <lineage>
        <taxon>Bacteria</taxon>
        <taxon>Pseudomonadati</taxon>
        <taxon>Pseudomonadota</taxon>
        <taxon>Alphaproteobacteria</taxon>
        <taxon>Rhodospirillales</taxon>
        <taxon>Rhodovibrionaceae</taxon>
        <taxon>Limibacillus</taxon>
    </lineage>
</organism>
<dbReference type="RefSeq" id="WP_183414915.1">
    <property type="nucleotide sequence ID" value="NZ_JACHXA010000001.1"/>
</dbReference>
<evidence type="ECO:0000256" key="1">
    <source>
        <dbReference type="ARBA" id="ARBA00004370"/>
    </source>
</evidence>
<dbReference type="InterPro" id="IPR016982">
    <property type="entry name" value="Mms48"/>
</dbReference>
<evidence type="ECO:0000256" key="6">
    <source>
        <dbReference type="SAM" id="Phobius"/>
    </source>
</evidence>
<dbReference type="SUPFAM" id="SSF48452">
    <property type="entry name" value="TPR-like"/>
    <property type="match status" value="2"/>
</dbReference>
<name>A0A839SMP7_9PROT</name>
<feature type="transmembrane region" description="Helical" evidence="6">
    <location>
        <begin position="42"/>
        <end position="63"/>
    </location>
</feature>
<feature type="compositionally biased region" description="Acidic residues" evidence="5">
    <location>
        <begin position="439"/>
        <end position="450"/>
    </location>
</feature>
<feature type="domain" description="HemY N-terminal" evidence="7">
    <location>
        <begin position="26"/>
        <end position="132"/>
    </location>
</feature>
<dbReference type="Proteomes" id="UP000581135">
    <property type="component" value="Unassembled WGS sequence"/>
</dbReference>
<gene>
    <name evidence="8" type="ORF">FHR98_000366</name>
</gene>
<evidence type="ECO:0000256" key="2">
    <source>
        <dbReference type="ARBA" id="ARBA00022692"/>
    </source>
</evidence>
<proteinExistence type="predicted"/>
<dbReference type="EMBL" id="JACHXA010000001">
    <property type="protein sequence ID" value="MBB3064101.1"/>
    <property type="molecule type" value="Genomic_DNA"/>
</dbReference>
<dbReference type="GO" id="GO:0016020">
    <property type="term" value="C:membrane"/>
    <property type="evidence" value="ECO:0007669"/>
    <property type="project" value="UniProtKB-SubCell"/>
</dbReference>
<keyword evidence="9" id="KW-1185">Reference proteome</keyword>
<dbReference type="AlphaFoldDB" id="A0A839SMP7"/>
<dbReference type="PIRSF" id="PIRSF031802">
    <property type="entry name" value="UCP031802"/>
    <property type="match status" value="1"/>
</dbReference>
<comment type="subcellular location">
    <subcellularLocation>
        <location evidence="1">Membrane</location>
    </subcellularLocation>
</comment>